<evidence type="ECO:0000313" key="6">
    <source>
        <dbReference type="EMBL" id="CAL4766024.1"/>
    </source>
</evidence>
<dbReference type="EMBL" id="CAMXCT030000432">
    <property type="protein sequence ID" value="CAL4766024.1"/>
    <property type="molecule type" value="Genomic_DNA"/>
</dbReference>
<dbReference type="InterPro" id="IPR004088">
    <property type="entry name" value="KH_dom_type_1"/>
</dbReference>
<dbReference type="InterPro" id="IPR036612">
    <property type="entry name" value="KH_dom_type_1_sf"/>
</dbReference>
<accession>A0A9P1FLR6</accession>
<dbReference type="GO" id="GO:0003723">
    <property type="term" value="F:RNA binding"/>
    <property type="evidence" value="ECO:0007669"/>
    <property type="project" value="UniProtKB-UniRule"/>
</dbReference>
<reference evidence="4" key="1">
    <citation type="submission" date="2022-10" db="EMBL/GenBank/DDBJ databases">
        <authorList>
            <person name="Chen Y."/>
            <person name="Dougan E. K."/>
            <person name="Chan C."/>
            <person name="Rhodes N."/>
            <person name="Thang M."/>
        </authorList>
    </citation>
    <scope>NUCLEOTIDE SEQUENCE</scope>
</reference>
<dbReference type="AlphaFoldDB" id="A0A9P1FLR6"/>
<dbReference type="OrthoDB" id="407584at2759"/>
<keyword evidence="7" id="KW-1185">Reference proteome</keyword>
<dbReference type="Gene3D" id="3.30.1370.10">
    <property type="entry name" value="K Homology domain, type 1"/>
    <property type="match status" value="1"/>
</dbReference>
<dbReference type="SUPFAM" id="SSF54791">
    <property type="entry name" value="Eukaryotic type KH-domain (KH-domain type I)"/>
    <property type="match status" value="1"/>
</dbReference>
<sequence>MAPKQTKKDEQNKQPNDKKENFIMKYRLWAKSALAPYPAEDGSPLYTGDLEAEAVLWTNWKHRGTLTAVSDVKLAMLDAQGFFDLCQRFMRRSEAALKILGHRHFILAVSGPILMLVGGLIGRGGAGTKEVQMLTGTKIGIREIPDDPDNRSLNIAGPLANTCAAYMLMMKRYLDSEDALGEPEMAASCVLEYCQACEVGDEPGSETEKPPRRPRLGGDKGRPGRNSEDERRIEELQEKLPQLQALLDELRYAKQPVQRTVQQVKQAGTRLDRALVLETRLGLLENRQVREVEWTISEYSSLLENCPKGQCIMSPTFSAAGIANMQCGDPEIFAMKDEQQGYRIVQNWCQLDDLDVFLNNARQLQLPDLPPLPSEERRYEEVSLPLPPLDSADVLEAQLQNVETFLAEMPHGVAAAQQQPGASHGRRRRRPLETRRQQLHQVHQGLKKLLWQPLRQGACGSVTLQAVQVPFQAPFQGPALGALRRGSWLC</sequence>
<evidence type="ECO:0000256" key="2">
    <source>
        <dbReference type="SAM" id="MobiDB-lite"/>
    </source>
</evidence>
<evidence type="ECO:0000313" key="4">
    <source>
        <dbReference type="EMBL" id="CAI3978712.1"/>
    </source>
</evidence>
<evidence type="ECO:0000256" key="1">
    <source>
        <dbReference type="PROSITE-ProRule" id="PRU00117"/>
    </source>
</evidence>
<evidence type="ECO:0000259" key="3">
    <source>
        <dbReference type="Pfam" id="PF00013"/>
    </source>
</evidence>
<dbReference type="EMBL" id="CAMXCT020000432">
    <property type="protein sequence ID" value="CAL1132087.1"/>
    <property type="molecule type" value="Genomic_DNA"/>
</dbReference>
<feature type="compositionally biased region" description="Basic and acidic residues" evidence="2">
    <location>
        <begin position="206"/>
        <end position="230"/>
    </location>
</feature>
<reference evidence="5" key="2">
    <citation type="submission" date="2024-04" db="EMBL/GenBank/DDBJ databases">
        <authorList>
            <person name="Chen Y."/>
            <person name="Shah S."/>
            <person name="Dougan E. K."/>
            <person name="Thang M."/>
            <person name="Chan C."/>
        </authorList>
    </citation>
    <scope>NUCLEOTIDE SEQUENCE [LARGE SCALE GENOMIC DNA]</scope>
</reference>
<dbReference type="Pfam" id="PF00013">
    <property type="entry name" value="KH_1"/>
    <property type="match status" value="1"/>
</dbReference>
<keyword evidence="1" id="KW-0694">RNA-binding</keyword>
<feature type="domain" description="K Homology" evidence="3">
    <location>
        <begin position="116"/>
        <end position="170"/>
    </location>
</feature>
<name>A0A9P1FLR6_9DINO</name>
<protein>
    <submittedName>
        <fullName evidence="6">DeSI-like protein</fullName>
    </submittedName>
</protein>
<organism evidence="4">
    <name type="scientific">Cladocopium goreaui</name>
    <dbReference type="NCBI Taxonomy" id="2562237"/>
    <lineage>
        <taxon>Eukaryota</taxon>
        <taxon>Sar</taxon>
        <taxon>Alveolata</taxon>
        <taxon>Dinophyceae</taxon>
        <taxon>Suessiales</taxon>
        <taxon>Symbiodiniaceae</taxon>
        <taxon>Cladocopium</taxon>
    </lineage>
</organism>
<dbReference type="PROSITE" id="PS50084">
    <property type="entry name" value="KH_TYPE_1"/>
    <property type="match status" value="1"/>
</dbReference>
<evidence type="ECO:0000313" key="5">
    <source>
        <dbReference type="EMBL" id="CAL1132087.1"/>
    </source>
</evidence>
<dbReference type="Proteomes" id="UP001152797">
    <property type="component" value="Unassembled WGS sequence"/>
</dbReference>
<dbReference type="EMBL" id="CAMXCT010000432">
    <property type="protein sequence ID" value="CAI3978712.1"/>
    <property type="molecule type" value="Genomic_DNA"/>
</dbReference>
<comment type="caution">
    <text evidence="4">The sequence shown here is derived from an EMBL/GenBank/DDBJ whole genome shotgun (WGS) entry which is preliminary data.</text>
</comment>
<evidence type="ECO:0000313" key="7">
    <source>
        <dbReference type="Proteomes" id="UP001152797"/>
    </source>
</evidence>
<proteinExistence type="predicted"/>
<feature type="region of interest" description="Disordered" evidence="2">
    <location>
        <begin position="200"/>
        <end position="230"/>
    </location>
</feature>
<gene>
    <name evidence="4" type="ORF">C1SCF055_LOCUS6728</name>
</gene>